<gene>
    <name evidence="4" type="ORF">B296_00000395</name>
</gene>
<feature type="domain" description="DUF7653" evidence="3">
    <location>
        <begin position="403"/>
        <end position="535"/>
    </location>
</feature>
<dbReference type="PANTHER" id="PTHR47491:SF5">
    <property type="entry name" value="CAP-GLY DOMAIN LINKER"/>
    <property type="match status" value="1"/>
</dbReference>
<feature type="region of interest" description="Disordered" evidence="2">
    <location>
        <begin position="1"/>
        <end position="109"/>
    </location>
</feature>
<feature type="coiled-coil region" evidence="1">
    <location>
        <begin position="256"/>
        <end position="375"/>
    </location>
</feature>
<sequence length="631" mass="73146">MPLFPTRRKQEGKPTALPSPAYKEEDPRTVAFTEEEEEEEGAARPRPHRPVQTWTPVSFTEVEEEDLPAQTWRRNDGEAETSFARRPMDTPLRGKASTGSRDGDSDRTTISEDTFKEFCEWQEEVRLERRRGWVLENELNSTDDGLREILEDVEETYRCVADKDSKLFTIQIRKIPKRAVFDELRVCAEGRRYILLQLANQLRGRIADRFDAEEHLRQVRIDLDARARRLEWEKSEVRYGLEKELETRSIDYSMKLKMLLVDEQEVKKQARELEERSASLQREISWLQSVVEEQNQVGTASSEMEITNLKAGAEELRTENGKLQKDLSEMQEKLDASEEDRRCIERRFCEKEKENKELQKSVVSLKQERDEQERTISGLRLGFCSSEVENRSTDQLSRLQMEELRKELESCKLEREKLRHENIGLLSRLQDAGNGGDVSWIKLYQELRARVDCLQTEGLSLLRDISQFNGDLLGLLDVGQQDEDEDEQKQRELGDDPGGHLPVDYYTIITQSLGRRHEHFRVNLQTVAKILDEKSLPTAEGSSSMSKQSEDESGIKQLETESQEYTEVLTAAPSVLSEVTERRNHMREQVKKSNENIMLIDDEVVASLKKKTEELEEDIVTKEGHVADPKR</sequence>
<dbReference type="Pfam" id="PF24670">
    <property type="entry name" value="DUF7653"/>
    <property type="match status" value="1"/>
</dbReference>
<dbReference type="EMBL" id="AMZH03000195">
    <property type="protein sequence ID" value="RRT85005.1"/>
    <property type="molecule type" value="Genomic_DNA"/>
</dbReference>
<comment type="caution">
    <text evidence="4">The sequence shown here is derived from an EMBL/GenBank/DDBJ whole genome shotgun (WGS) entry which is preliminary data.</text>
</comment>
<feature type="region of interest" description="Disordered" evidence="2">
    <location>
        <begin position="535"/>
        <end position="555"/>
    </location>
</feature>
<accession>A0A427B944</accession>
<dbReference type="Proteomes" id="UP000287651">
    <property type="component" value="Unassembled WGS sequence"/>
</dbReference>
<evidence type="ECO:0000259" key="3">
    <source>
        <dbReference type="Pfam" id="PF24670"/>
    </source>
</evidence>
<dbReference type="InterPro" id="IPR056070">
    <property type="entry name" value="DUF7653"/>
</dbReference>
<proteinExistence type="predicted"/>
<name>A0A427B944_ENSVE</name>
<reference evidence="4 5" key="1">
    <citation type="journal article" date="2014" name="Agronomy (Basel)">
        <title>A Draft Genome Sequence for Ensete ventricosum, the Drought-Tolerant Tree Against Hunger.</title>
        <authorList>
            <person name="Harrison J."/>
            <person name="Moore K.A."/>
            <person name="Paszkiewicz K."/>
            <person name="Jones T."/>
            <person name="Grant M."/>
            <person name="Ambacheew D."/>
            <person name="Muzemil S."/>
            <person name="Studholme D.J."/>
        </authorList>
    </citation>
    <scope>NUCLEOTIDE SEQUENCE [LARGE SCALE GENOMIC DNA]</scope>
</reference>
<dbReference type="AlphaFoldDB" id="A0A427B944"/>
<evidence type="ECO:0000256" key="2">
    <source>
        <dbReference type="SAM" id="MobiDB-lite"/>
    </source>
</evidence>
<keyword evidence="1" id="KW-0175">Coiled coil</keyword>
<organism evidence="4 5">
    <name type="scientific">Ensete ventricosum</name>
    <name type="common">Abyssinian banana</name>
    <name type="synonym">Musa ensete</name>
    <dbReference type="NCBI Taxonomy" id="4639"/>
    <lineage>
        <taxon>Eukaryota</taxon>
        <taxon>Viridiplantae</taxon>
        <taxon>Streptophyta</taxon>
        <taxon>Embryophyta</taxon>
        <taxon>Tracheophyta</taxon>
        <taxon>Spermatophyta</taxon>
        <taxon>Magnoliopsida</taxon>
        <taxon>Liliopsida</taxon>
        <taxon>Zingiberales</taxon>
        <taxon>Musaceae</taxon>
        <taxon>Ensete</taxon>
    </lineage>
</organism>
<evidence type="ECO:0000313" key="4">
    <source>
        <dbReference type="EMBL" id="RRT85005.1"/>
    </source>
</evidence>
<evidence type="ECO:0000313" key="5">
    <source>
        <dbReference type="Proteomes" id="UP000287651"/>
    </source>
</evidence>
<dbReference type="PANTHER" id="PTHR47491">
    <property type="entry name" value="CAP-GLY DOMAIN LINKER"/>
    <property type="match status" value="1"/>
</dbReference>
<protein>
    <recommendedName>
        <fullName evidence="3">DUF7653 domain-containing protein</fullName>
    </recommendedName>
</protein>
<evidence type="ECO:0000256" key="1">
    <source>
        <dbReference type="SAM" id="Coils"/>
    </source>
</evidence>